<name>Q82481_9ABAC</name>
<feature type="domain" description="Viral desmoplakin N-terminal" evidence="1">
    <location>
        <begin position="13"/>
        <end position="103"/>
    </location>
</feature>
<dbReference type="InterPro" id="IPR009615">
    <property type="entry name" value="Desmo_N"/>
</dbReference>
<evidence type="ECO:0000259" key="1">
    <source>
        <dbReference type="Pfam" id="PF06771"/>
    </source>
</evidence>
<proteinExistence type="predicted"/>
<accession>Q82481</accession>
<reference evidence="2" key="1">
    <citation type="journal article" date="1994" name="J. Gen. Virol.">
        <title>Nucleotide sequence of the polyhedrin gene region of Helicoverpa zea single nucleocapsid nuclear polyhedrosis virus: placement of the virus in lepidopteran nuclear polyhedrosis virus group II.</title>
        <authorList>
            <person name="Cowan P."/>
            <person name="Bulach D."/>
            <person name="Goodge K."/>
            <person name="Robertson A."/>
            <person name="Tribe D.E."/>
        </authorList>
    </citation>
    <scope>NUCLEOTIDE SEQUENCE</scope>
    <source>
        <strain evidence="2">Elkar</strain>
    </source>
</reference>
<protein>
    <submittedName>
        <fullName evidence="2">Orf417</fullName>
    </submittedName>
</protein>
<sequence length="139" mass="16189">MYRNRGIPSYAAKYKNTDVNSGTVQSLLRTINSMSQRCKSLDATEDILQRIRSIIVLYRPYLIDRHDLQVPELIIEALASPRHHDQPMHSQITHNYNYKYDYNSNVPLANSVDAFGTPVRNNMAHDSATICRRHRRLYK</sequence>
<dbReference type="Pfam" id="PF06771">
    <property type="entry name" value="Desmo_N"/>
    <property type="match status" value="1"/>
</dbReference>
<organism evidence="2">
    <name type="scientific">Helicoverpa zea single nucleopolyhedrovirus</name>
    <dbReference type="NCBI Taxonomy" id="10468"/>
    <lineage>
        <taxon>Viruses</taxon>
        <taxon>Viruses incertae sedis</taxon>
        <taxon>Naldaviricetes</taxon>
        <taxon>Lefavirales</taxon>
        <taxon>Baculoviridae</taxon>
        <taxon>Alphabaculovirus</taxon>
        <taxon>Alphabaculovirus helarmigerae</taxon>
    </lineage>
</organism>
<dbReference type="EMBL" id="U11242">
    <property type="protein sequence ID" value="AAA58699.1"/>
    <property type="molecule type" value="Genomic_DNA"/>
</dbReference>
<reference evidence="2" key="2">
    <citation type="submission" date="1994-06" db="EMBL/GenBank/DDBJ databases">
        <authorList>
            <person name="Bulach D.M."/>
        </authorList>
    </citation>
    <scope>NUCLEOTIDE SEQUENCE</scope>
    <source>
        <strain evidence="2">Elkar</strain>
    </source>
</reference>
<evidence type="ECO:0000313" key="2">
    <source>
        <dbReference type="EMBL" id="AAA58699.1"/>
    </source>
</evidence>